<dbReference type="SMART" id="SM00355">
    <property type="entry name" value="ZnF_C2H2"/>
    <property type="match status" value="6"/>
</dbReference>
<keyword evidence="8" id="KW-0007">Acetylation</keyword>
<evidence type="ECO:0000256" key="9">
    <source>
        <dbReference type="ARBA" id="ARBA00056278"/>
    </source>
</evidence>
<feature type="region of interest" description="Disordered" evidence="14">
    <location>
        <begin position="548"/>
        <end position="584"/>
    </location>
</feature>
<gene>
    <name evidence="17" type="primary">LOC106168667</name>
</gene>
<feature type="compositionally biased region" description="Low complexity" evidence="14">
    <location>
        <begin position="312"/>
        <end position="335"/>
    </location>
</feature>
<dbReference type="FunFam" id="3.30.160.60:FF:000349">
    <property type="entry name" value="metal regulatory transcription factor 1"/>
    <property type="match status" value="1"/>
</dbReference>
<feature type="region of interest" description="Disordered" evidence="14">
    <location>
        <begin position="46"/>
        <end position="65"/>
    </location>
</feature>
<evidence type="ECO:0000256" key="10">
    <source>
        <dbReference type="ARBA" id="ARBA00068055"/>
    </source>
</evidence>
<feature type="region of interest" description="Disordered" evidence="14">
    <location>
        <begin position="287"/>
        <end position="338"/>
    </location>
</feature>
<dbReference type="Pfam" id="PF00096">
    <property type="entry name" value="zf-C2H2"/>
    <property type="match status" value="6"/>
</dbReference>
<dbReference type="GO" id="GO:0045944">
    <property type="term" value="P:positive regulation of transcription by RNA polymerase II"/>
    <property type="evidence" value="ECO:0007669"/>
    <property type="project" value="UniProtKB-ARBA"/>
</dbReference>
<keyword evidence="2" id="KW-0963">Cytoplasm</keyword>
<feature type="domain" description="C2H2-type" evidence="15">
    <location>
        <begin position="177"/>
        <end position="206"/>
    </location>
</feature>
<keyword evidence="4" id="KW-0479">Metal-binding</keyword>
<proteinExistence type="predicted"/>
<dbReference type="GO" id="GO:0010038">
    <property type="term" value="P:response to metal ion"/>
    <property type="evidence" value="ECO:0007669"/>
    <property type="project" value="UniProtKB-ARBA"/>
</dbReference>
<evidence type="ECO:0000256" key="1">
    <source>
        <dbReference type="ARBA" id="ARBA00004496"/>
    </source>
</evidence>
<comment type="subcellular location">
    <subcellularLocation>
        <location evidence="1">Cytoplasm</location>
    </subcellularLocation>
</comment>
<feature type="domain" description="C2H2-type" evidence="15">
    <location>
        <begin position="117"/>
        <end position="146"/>
    </location>
</feature>
<evidence type="ECO:0000256" key="13">
    <source>
        <dbReference type="PROSITE-ProRule" id="PRU00042"/>
    </source>
</evidence>
<dbReference type="InParanoid" id="A0A1S3IYJ1"/>
<protein>
    <recommendedName>
        <fullName evidence="10">Metal regulatory transcription factor 1</fullName>
    </recommendedName>
    <alternativeName>
        <fullName evidence="12">MRE-binding transcription factor</fullName>
    </alternativeName>
    <alternativeName>
        <fullName evidence="11">Transcription factor MTF-1</fullName>
    </alternativeName>
</protein>
<keyword evidence="3" id="KW-0597">Phosphoprotein</keyword>
<evidence type="ECO:0000256" key="12">
    <source>
        <dbReference type="ARBA" id="ARBA00083793"/>
    </source>
</evidence>
<dbReference type="PANTHER" id="PTHR46179:SF25">
    <property type="entry name" value="METAL RESPONSE ELEMENT-BINDING TRANSCRIPTION FACTOR-1, ISOFORM C"/>
    <property type="match status" value="1"/>
</dbReference>
<evidence type="ECO:0000259" key="15">
    <source>
        <dbReference type="PROSITE" id="PS50157"/>
    </source>
</evidence>
<keyword evidence="7" id="KW-0862">Zinc</keyword>
<evidence type="ECO:0000313" key="17">
    <source>
        <dbReference type="RefSeq" id="XP_013403275.1"/>
    </source>
</evidence>
<dbReference type="GO" id="GO:0003677">
    <property type="term" value="F:DNA binding"/>
    <property type="evidence" value="ECO:0007669"/>
    <property type="project" value="UniProtKB-ARBA"/>
</dbReference>
<dbReference type="PROSITE" id="PS00028">
    <property type="entry name" value="ZINC_FINGER_C2H2_1"/>
    <property type="match status" value="6"/>
</dbReference>
<dbReference type="FunFam" id="3.30.160.60:FF:000397">
    <property type="entry name" value="Metal regulatory transcription factor 1"/>
    <property type="match status" value="1"/>
</dbReference>
<keyword evidence="16" id="KW-1185">Reference proteome</keyword>
<dbReference type="Gene3D" id="3.30.160.60">
    <property type="entry name" value="Classic Zinc Finger"/>
    <property type="match status" value="6"/>
</dbReference>
<keyword evidence="6 13" id="KW-0863">Zinc-finger</keyword>
<evidence type="ECO:0000256" key="4">
    <source>
        <dbReference type="ARBA" id="ARBA00022723"/>
    </source>
</evidence>
<evidence type="ECO:0000256" key="7">
    <source>
        <dbReference type="ARBA" id="ARBA00022833"/>
    </source>
</evidence>
<dbReference type="FunFam" id="3.30.160.60:FF:000072">
    <property type="entry name" value="zinc finger protein 143 isoform X1"/>
    <property type="match status" value="2"/>
</dbReference>
<evidence type="ECO:0000256" key="3">
    <source>
        <dbReference type="ARBA" id="ARBA00022553"/>
    </source>
</evidence>
<evidence type="ECO:0000256" key="5">
    <source>
        <dbReference type="ARBA" id="ARBA00022737"/>
    </source>
</evidence>
<feature type="region of interest" description="Disordered" evidence="14">
    <location>
        <begin position="394"/>
        <end position="413"/>
    </location>
</feature>
<name>A0A1S3IYJ1_LINAN</name>
<organism evidence="16 17">
    <name type="scientific">Lingula anatina</name>
    <name type="common">Brachiopod</name>
    <name type="synonym">Lingula unguis</name>
    <dbReference type="NCBI Taxonomy" id="7574"/>
    <lineage>
        <taxon>Eukaryota</taxon>
        <taxon>Metazoa</taxon>
        <taxon>Spiralia</taxon>
        <taxon>Lophotrochozoa</taxon>
        <taxon>Brachiopoda</taxon>
        <taxon>Linguliformea</taxon>
        <taxon>Lingulata</taxon>
        <taxon>Lingulida</taxon>
        <taxon>Linguloidea</taxon>
        <taxon>Lingulidae</taxon>
        <taxon>Lingula</taxon>
    </lineage>
</organism>
<keyword evidence="5" id="KW-0677">Repeat</keyword>
<dbReference type="Proteomes" id="UP000085678">
    <property type="component" value="Unplaced"/>
</dbReference>
<dbReference type="InterPro" id="IPR013087">
    <property type="entry name" value="Znf_C2H2_type"/>
</dbReference>
<dbReference type="STRING" id="7574.A0A1S3IYJ1"/>
<dbReference type="GO" id="GO:0005654">
    <property type="term" value="C:nucleoplasm"/>
    <property type="evidence" value="ECO:0007669"/>
    <property type="project" value="UniProtKB-ARBA"/>
</dbReference>
<feature type="domain" description="C2H2-type" evidence="15">
    <location>
        <begin position="206"/>
        <end position="235"/>
    </location>
</feature>
<dbReference type="GO" id="GO:0005737">
    <property type="term" value="C:cytoplasm"/>
    <property type="evidence" value="ECO:0007669"/>
    <property type="project" value="UniProtKB-SubCell"/>
</dbReference>
<dbReference type="GO" id="GO:0008270">
    <property type="term" value="F:zinc ion binding"/>
    <property type="evidence" value="ECO:0007669"/>
    <property type="project" value="UniProtKB-KW"/>
</dbReference>
<dbReference type="GeneID" id="106168667"/>
<dbReference type="InterPro" id="IPR036236">
    <property type="entry name" value="Znf_C2H2_sf"/>
</dbReference>
<feature type="domain" description="C2H2-type" evidence="15">
    <location>
        <begin position="147"/>
        <end position="176"/>
    </location>
</feature>
<comment type="function">
    <text evidence="9">Zinc-dependent transcriptional regulator of cellular adaption to conditions of exposure to heavy metals. Binds to metal responsive elements (MRE) in promoters and activates the transcription of metallothionein genes like metallothionein-2/MT2A. Also regulates the expression of metalloproteases in response to intracellular zinc and functions as a catabolic regulator of cartilages.</text>
</comment>
<dbReference type="InterPro" id="IPR051061">
    <property type="entry name" value="Zinc_finger_trans_reg"/>
</dbReference>
<dbReference type="AlphaFoldDB" id="A0A1S3IYJ1"/>
<dbReference type="FunFam" id="3.30.160.60:FF:000125">
    <property type="entry name" value="Putative zinc finger protein 143"/>
    <property type="match status" value="1"/>
</dbReference>
<sequence>MAEVGENSSNGTTEENVSQAMRYEFMKFDDDAEDGYEDTSHSTPVFIEVDDSDDSQPQFQDRGGEEHEGYIHHTISDNQIMMHIHPGSNRMPSNPSHATLTVESRNPETKATEVKRYCCSFENCDRTYSTAGNLKTHQKTHKGEYTFVCNQENCGKSFLTSYSLKIHVRVHTKEKPYECSISNCEKAFNTLYRLKAHQRLHTGNTFNCEASDCSKAFTTLSDLRKHLRTHTGEKPYKCEEGGCGKAFAASHHLKTHIRTHTGEKPYHCPTDGCSKAFTTQYGLKTHVGRHEQSAGSESDSSNQMMPEQEKFQQQLKQSQQQQQSPGQGASSAASADMQTPCISSQNLAGMSAEQLLTSMYLGQQPVAVNLPGIGPVVVAACSVDALQAANVTTHPQPVESVDENPSAGTQPQQLAVNNSDLSTLAAEAAEIFSQVPENIEPSVHVSDGQEVAQVQDKDRNSEDSIEDALNLFSQFLVQNSGGTGPGVPACVPCTENPTMDTPPIPMTDSQGQLIPQCLRHHQGQGQMAMQGNGQMMGQGAWLCHGTEHGDTDTAYDARSGDRPAYDAGSRSKSGHRSTYDARSR</sequence>
<dbReference type="RefSeq" id="XP_013403275.1">
    <property type="nucleotide sequence ID" value="XM_013547821.1"/>
</dbReference>
<evidence type="ECO:0000256" key="8">
    <source>
        <dbReference type="ARBA" id="ARBA00022990"/>
    </source>
</evidence>
<dbReference type="OrthoDB" id="6145499at2759"/>
<evidence type="ECO:0000256" key="14">
    <source>
        <dbReference type="SAM" id="MobiDB-lite"/>
    </source>
</evidence>
<reference evidence="17" key="1">
    <citation type="submission" date="2025-08" db="UniProtKB">
        <authorList>
            <consortium name="RefSeq"/>
        </authorList>
    </citation>
    <scope>IDENTIFICATION</scope>
    <source>
        <tissue evidence="17">Gonads</tissue>
    </source>
</reference>
<feature type="compositionally biased region" description="Polar residues" evidence="14">
    <location>
        <begin position="293"/>
        <end position="305"/>
    </location>
</feature>
<evidence type="ECO:0000313" key="16">
    <source>
        <dbReference type="Proteomes" id="UP000085678"/>
    </source>
</evidence>
<dbReference type="SUPFAM" id="SSF57667">
    <property type="entry name" value="beta-beta-alpha zinc fingers"/>
    <property type="match status" value="4"/>
</dbReference>
<dbReference type="PANTHER" id="PTHR46179">
    <property type="entry name" value="ZINC FINGER PROTEIN"/>
    <property type="match status" value="1"/>
</dbReference>
<dbReference type="PROSITE" id="PS50157">
    <property type="entry name" value="ZINC_FINGER_C2H2_2"/>
    <property type="match status" value="6"/>
</dbReference>
<feature type="domain" description="C2H2-type" evidence="15">
    <location>
        <begin position="266"/>
        <end position="295"/>
    </location>
</feature>
<dbReference type="KEGG" id="lak:106168667"/>
<dbReference type="FunFam" id="3.30.160.60:FF:000199">
    <property type="entry name" value="metal regulatory transcription factor 1"/>
    <property type="match status" value="1"/>
</dbReference>
<accession>A0A1S3IYJ1</accession>
<evidence type="ECO:0000256" key="2">
    <source>
        <dbReference type="ARBA" id="ARBA00022490"/>
    </source>
</evidence>
<evidence type="ECO:0000256" key="11">
    <source>
        <dbReference type="ARBA" id="ARBA00083009"/>
    </source>
</evidence>
<evidence type="ECO:0000256" key="6">
    <source>
        <dbReference type="ARBA" id="ARBA00022771"/>
    </source>
</evidence>
<feature type="domain" description="C2H2-type" evidence="15">
    <location>
        <begin position="236"/>
        <end position="265"/>
    </location>
</feature>